<dbReference type="EMBL" id="DVMX01000167">
    <property type="protein sequence ID" value="HIU42625.1"/>
    <property type="molecule type" value="Genomic_DNA"/>
</dbReference>
<reference evidence="2" key="1">
    <citation type="submission" date="2020-10" db="EMBL/GenBank/DDBJ databases">
        <authorList>
            <person name="Gilroy R."/>
        </authorList>
    </citation>
    <scope>NUCLEOTIDE SEQUENCE</scope>
    <source>
        <strain evidence="2">4509</strain>
    </source>
</reference>
<evidence type="ECO:0008006" key="4">
    <source>
        <dbReference type="Google" id="ProtNLM"/>
    </source>
</evidence>
<evidence type="ECO:0000313" key="3">
    <source>
        <dbReference type="Proteomes" id="UP000824082"/>
    </source>
</evidence>
<keyword evidence="1" id="KW-0812">Transmembrane</keyword>
<name>A0A9D1LK73_9FIRM</name>
<keyword evidence="1" id="KW-0472">Membrane</keyword>
<feature type="transmembrane region" description="Helical" evidence="1">
    <location>
        <begin position="23"/>
        <end position="47"/>
    </location>
</feature>
<reference evidence="2" key="2">
    <citation type="journal article" date="2021" name="PeerJ">
        <title>Extensive microbial diversity within the chicken gut microbiome revealed by metagenomics and culture.</title>
        <authorList>
            <person name="Gilroy R."/>
            <person name="Ravi A."/>
            <person name="Getino M."/>
            <person name="Pursley I."/>
            <person name="Horton D.L."/>
            <person name="Alikhan N.F."/>
            <person name="Baker D."/>
            <person name="Gharbi K."/>
            <person name="Hall N."/>
            <person name="Watson M."/>
            <person name="Adriaenssens E.M."/>
            <person name="Foster-Nyarko E."/>
            <person name="Jarju S."/>
            <person name="Secka A."/>
            <person name="Antonio M."/>
            <person name="Oren A."/>
            <person name="Chaudhuri R.R."/>
            <person name="La Ragione R."/>
            <person name="Hildebrand F."/>
            <person name="Pallen M.J."/>
        </authorList>
    </citation>
    <scope>NUCLEOTIDE SEQUENCE</scope>
    <source>
        <strain evidence="2">4509</strain>
    </source>
</reference>
<feature type="transmembrane region" description="Helical" evidence="1">
    <location>
        <begin position="108"/>
        <end position="133"/>
    </location>
</feature>
<organism evidence="2 3">
    <name type="scientific">Candidatus Egerieicola faecale</name>
    <dbReference type="NCBI Taxonomy" id="2840774"/>
    <lineage>
        <taxon>Bacteria</taxon>
        <taxon>Bacillati</taxon>
        <taxon>Bacillota</taxon>
        <taxon>Clostridia</taxon>
        <taxon>Eubacteriales</taxon>
        <taxon>Oscillospiraceae</taxon>
        <taxon>Oscillospiraceae incertae sedis</taxon>
        <taxon>Candidatus Egerieicola</taxon>
    </lineage>
</organism>
<sequence length="267" mass="30516">MKQMKGVFTQSFRALKENFPKSICLCCMELSMAFCAVIVGVLVSLLWNDIAGIFGALVIWVLLGAPLSVGAKRLYWLQDARGRFWEMQQLFFYFSSWHRYFRLLRQELYQLICWIGLILFCFGPALSLLSGLLPLGREGFGQPFYEVLLVVETLLLLAGLLVFFWLGSKLFLVPYLFFERPGHSYLQLFGLSSRIMKGHARHWILLLGVHLAGVLSCILIVPVLLVPPYLRLCSREAARQWVQQWLEQEKAARESKESAGEEGVFGV</sequence>
<comment type="caution">
    <text evidence="2">The sequence shown here is derived from an EMBL/GenBank/DDBJ whole genome shotgun (WGS) entry which is preliminary data.</text>
</comment>
<protein>
    <recommendedName>
        <fullName evidence="4">DUF975 family protein</fullName>
    </recommendedName>
</protein>
<feature type="transmembrane region" description="Helical" evidence="1">
    <location>
        <begin position="203"/>
        <end position="225"/>
    </location>
</feature>
<feature type="transmembrane region" description="Helical" evidence="1">
    <location>
        <begin position="53"/>
        <end position="71"/>
    </location>
</feature>
<evidence type="ECO:0000313" key="2">
    <source>
        <dbReference type="EMBL" id="HIU42625.1"/>
    </source>
</evidence>
<dbReference type="AlphaFoldDB" id="A0A9D1LK73"/>
<dbReference type="Proteomes" id="UP000824082">
    <property type="component" value="Unassembled WGS sequence"/>
</dbReference>
<keyword evidence="1" id="KW-1133">Transmembrane helix</keyword>
<accession>A0A9D1LK73</accession>
<gene>
    <name evidence="2" type="ORF">IAD19_08770</name>
</gene>
<proteinExistence type="predicted"/>
<evidence type="ECO:0000256" key="1">
    <source>
        <dbReference type="SAM" id="Phobius"/>
    </source>
</evidence>
<feature type="transmembrane region" description="Helical" evidence="1">
    <location>
        <begin position="153"/>
        <end position="178"/>
    </location>
</feature>